<reference evidence="3" key="3">
    <citation type="submission" date="2015-06" db="UniProtKB">
        <authorList>
            <consortium name="EnsemblMetazoa"/>
        </authorList>
    </citation>
    <scope>IDENTIFICATION</scope>
</reference>
<name>T1EQD1_HELRO</name>
<dbReference type="EMBL" id="KB096324">
    <property type="protein sequence ID" value="ESO06361.1"/>
    <property type="molecule type" value="Genomic_DNA"/>
</dbReference>
<protein>
    <submittedName>
        <fullName evidence="2 3">Uncharacterized protein</fullName>
    </submittedName>
</protein>
<feature type="compositionally biased region" description="Low complexity" evidence="1">
    <location>
        <begin position="43"/>
        <end position="52"/>
    </location>
</feature>
<dbReference type="RefSeq" id="XP_009015729.1">
    <property type="nucleotide sequence ID" value="XM_009017481.1"/>
</dbReference>
<proteinExistence type="predicted"/>
<sequence>MSHYDTKFDHYQYAKSKLVDKKFKKTVQRVLVALSFKTPKRPSSASSSSSNSDLMAHQIPPSCSRPTTLDLKPPSNTHKCSWKNKKSAPCTCEVACRSFNTDLSIDYHADYQATHMPTDHVGQQSDRRLYGTCLSGLIAKLERNYQSLKTHSSF</sequence>
<dbReference type="GeneID" id="20198781"/>
<dbReference type="AlphaFoldDB" id="T1EQD1"/>
<accession>T1EQD1</accession>
<dbReference type="HOGENOM" id="CLU_1706176_0_0_1"/>
<reference evidence="4" key="1">
    <citation type="submission" date="2012-12" db="EMBL/GenBank/DDBJ databases">
        <authorList>
            <person name="Hellsten U."/>
            <person name="Grimwood J."/>
            <person name="Chapman J.A."/>
            <person name="Shapiro H."/>
            <person name="Aerts A."/>
            <person name="Otillar R.P."/>
            <person name="Terry A.Y."/>
            <person name="Boore J.L."/>
            <person name="Simakov O."/>
            <person name="Marletaz F."/>
            <person name="Cho S.-J."/>
            <person name="Edsinger-Gonzales E."/>
            <person name="Havlak P."/>
            <person name="Kuo D.-H."/>
            <person name="Larsson T."/>
            <person name="Lv J."/>
            <person name="Arendt D."/>
            <person name="Savage R."/>
            <person name="Osoegawa K."/>
            <person name="de Jong P."/>
            <person name="Lindberg D.R."/>
            <person name="Seaver E.C."/>
            <person name="Weisblat D.A."/>
            <person name="Putnam N.H."/>
            <person name="Grigoriev I.V."/>
            <person name="Rokhsar D.S."/>
        </authorList>
    </citation>
    <scope>NUCLEOTIDE SEQUENCE</scope>
</reference>
<evidence type="ECO:0000313" key="4">
    <source>
        <dbReference type="Proteomes" id="UP000015101"/>
    </source>
</evidence>
<reference evidence="2 4" key="2">
    <citation type="journal article" date="2013" name="Nature">
        <title>Insights into bilaterian evolution from three spiralian genomes.</title>
        <authorList>
            <person name="Simakov O."/>
            <person name="Marletaz F."/>
            <person name="Cho S.J."/>
            <person name="Edsinger-Gonzales E."/>
            <person name="Havlak P."/>
            <person name="Hellsten U."/>
            <person name="Kuo D.H."/>
            <person name="Larsson T."/>
            <person name="Lv J."/>
            <person name="Arendt D."/>
            <person name="Savage R."/>
            <person name="Osoegawa K."/>
            <person name="de Jong P."/>
            <person name="Grimwood J."/>
            <person name="Chapman J.A."/>
            <person name="Shapiro H."/>
            <person name="Aerts A."/>
            <person name="Otillar R.P."/>
            <person name="Terry A.Y."/>
            <person name="Boore J.L."/>
            <person name="Grigoriev I.V."/>
            <person name="Lindberg D.R."/>
            <person name="Seaver E.C."/>
            <person name="Weisblat D.A."/>
            <person name="Putnam N.H."/>
            <person name="Rokhsar D.S."/>
        </authorList>
    </citation>
    <scope>NUCLEOTIDE SEQUENCE</scope>
</reference>
<dbReference type="EMBL" id="AMQM01000614">
    <property type="status" value="NOT_ANNOTATED_CDS"/>
    <property type="molecule type" value="Genomic_DNA"/>
</dbReference>
<evidence type="ECO:0000256" key="1">
    <source>
        <dbReference type="SAM" id="MobiDB-lite"/>
    </source>
</evidence>
<evidence type="ECO:0000313" key="2">
    <source>
        <dbReference type="EMBL" id="ESO06361.1"/>
    </source>
</evidence>
<dbReference type="EnsemblMetazoa" id="HelroT160528">
    <property type="protein sequence ID" value="HelroP160528"/>
    <property type="gene ID" value="HelroG160528"/>
</dbReference>
<feature type="region of interest" description="Disordered" evidence="1">
    <location>
        <begin position="38"/>
        <end position="76"/>
    </location>
</feature>
<dbReference type="KEGG" id="hro:HELRODRAFT_160528"/>
<keyword evidence="4" id="KW-1185">Reference proteome</keyword>
<evidence type="ECO:0000313" key="3">
    <source>
        <dbReference type="EnsemblMetazoa" id="HelroP160528"/>
    </source>
</evidence>
<gene>
    <name evidence="3" type="primary">20198781</name>
    <name evidence="2" type="ORF">HELRODRAFT_160528</name>
</gene>
<organism evidence="3 4">
    <name type="scientific">Helobdella robusta</name>
    <name type="common">Californian leech</name>
    <dbReference type="NCBI Taxonomy" id="6412"/>
    <lineage>
        <taxon>Eukaryota</taxon>
        <taxon>Metazoa</taxon>
        <taxon>Spiralia</taxon>
        <taxon>Lophotrochozoa</taxon>
        <taxon>Annelida</taxon>
        <taxon>Clitellata</taxon>
        <taxon>Hirudinea</taxon>
        <taxon>Rhynchobdellida</taxon>
        <taxon>Glossiphoniidae</taxon>
        <taxon>Helobdella</taxon>
    </lineage>
</organism>
<dbReference type="Proteomes" id="UP000015101">
    <property type="component" value="Unassembled WGS sequence"/>
</dbReference>
<dbReference type="CTD" id="20198781"/>
<dbReference type="InParanoid" id="T1EQD1"/>